<dbReference type="GO" id="GO:0000407">
    <property type="term" value="C:phagophore assembly site"/>
    <property type="evidence" value="ECO:0007669"/>
    <property type="project" value="TreeGrafter"/>
</dbReference>
<dbReference type="GO" id="GO:0005777">
    <property type="term" value="C:peroxisome"/>
    <property type="evidence" value="ECO:0007669"/>
    <property type="project" value="TreeGrafter"/>
</dbReference>
<dbReference type="Proteomes" id="UP000765509">
    <property type="component" value="Unassembled WGS sequence"/>
</dbReference>
<comment type="caution">
    <text evidence="11">The sequence shown here is derived from an EMBL/GenBank/DDBJ whole genome shotgun (WGS) entry which is preliminary data.</text>
</comment>
<keyword evidence="2 7" id="KW-0808">Transferase</keyword>
<dbReference type="Gene3D" id="1.25.40.70">
    <property type="entry name" value="Phosphatidylinositol 3-kinase, accessory domain (PIK)"/>
    <property type="match status" value="1"/>
</dbReference>
<dbReference type="InterPro" id="IPR018936">
    <property type="entry name" value="PI3/4_kinase_CS"/>
</dbReference>
<comment type="similarity">
    <text evidence="1">Belongs to the PI3/PI4-kinase family. Type III PI4K subfamily.</text>
</comment>
<dbReference type="PROSITE" id="PS50290">
    <property type="entry name" value="PI3_4_KINASE_3"/>
    <property type="match status" value="1"/>
</dbReference>
<dbReference type="InterPro" id="IPR035892">
    <property type="entry name" value="C2_domain_sf"/>
</dbReference>
<reference evidence="11" key="1">
    <citation type="submission" date="2021-03" db="EMBL/GenBank/DDBJ databases">
        <title>Draft genome sequence of rust myrtle Austropuccinia psidii MF-1, a brazilian biotype.</title>
        <authorList>
            <person name="Quecine M.C."/>
            <person name="Pachon D.M.R."/>
            <person name="Bonatelli M.L."/>
            <person name="Correr F.H."/>
            <person name="Franceschini L.M."/>
            <person name="Leite T.F."/>
            <person name="Margarido G.R.A."/>
            <person name="Almeida C.A."/>
            <person name="Ferrarezi J.A."/>
            <person name="Labate C.A."/>
        </authorList>
    </citation>
    <scope>NUCLEOTIDE SEQUENCE</scope>
    <source>
        <strain evidence="11">MF-1</strain>
    </source>
</reference>
<dbReference type="PROSITE" id="PS51547">
    <property type="entry name" value="C2_PI3K"/>
    <property type="match status" value="1"/>
</dbReference>
<dbReference type="SMART" id="SM00145">
    <property type="entry name" value="PI3Ka"/>
    <property type="match status" value="1"/>
</dbReference>
<evidence type="ECO:0000256" key="5">
    <source>
        <dbReference type="ARBA" id="ARBA00022840"/>
    </source>
</evidence>
<dbReference type="SUPFAM" id="SSF56112">
    <property type="entry name" value="Protein kinase-like (PK-like)"/>
    <property type="match status" value="1"/>
</dbReference>
<accession>A0A9Q3CMR3</accession>
<dbReference type="Gene3D" id="1.10.1070.11">
    <property type="entry name" value="Phosphatidylinositol 3-/4-kinase, catalytic domain"/>
    <property type="match status" value="1"/>
</dbReference>
<dbReference type="PANTHER" id="PTHR10048:SF7">
    <property type="entry name" value="PHOSPHATIDYLINOSITOL 3-KINASE CATALYTIC SUBUNIT TYPE 3"/>
    <property type="match status" value="1"/>
</dbReference>
<dbReference type="GO" id="GO:0000045">
    <property type="term" value="P:autophagosome assembly"/>
    <property type="evidence" value="ECO:0007669"/>
    <property type="project" value="TreeGrafter"/>
</dbReference>
<dbReference type="GO" id="GO:0006897">
    <property type="term" value="P:endocytosis"/>
    <property type="evidence" value="ECO:0007669"/>
    <property type="project" value="TreeGrafter"/>
</dbReference>
<dbReference type="InterPro" id="IPR016024">
    <property type="entry name" value="ARM-type_fold"/>
</dbReference>
<comment type="catalytic activity">
    <reaction evidence="6">
        <text>a 1,2-diacyl-sn-glycero-3-phospho-(1D-myo-inositol) + ATP = a 1,2-diacyl-sn-glycero-3-phospho-(1D-myo-inositol-3-phosphate) + ADP + H(+)</text>
        <dbReference type="Rhea" id="RHEA:12709"/>
        <dbReference type="ChEBI" id="CHEBI:15378"/>
        <dbReference type="ChEBI" id="CHEBI:30616"/>
        <dbReference type="ChEBI" id="CHEBI:57880"/>
        <dbReference type="ChEBI" id="CHEBI:58088"/>
        <dbReference type="ChEBI" id="CHEBI:456216"/>
        <dbReference type="EC" id="2.7.1.137"/>
    </reaction>
    <physiologicalReaction direction="left-to-right" evidence="6">
        <dbReference type="Rhea" id="RHEA:12710"/>
    </physiologicalReaction>
</comment>
<keyword evidence="5 7" id="KW-0067">ATP-binding</keyword>
<name>A0A9Q3CMR3_9BASI</name>
<dbReference type="Pfam" id="PF00613">
    <property type="entry name" value="PI3Ka"/>
    <property type="match status" value="1"/>
</dbReference>
<evidence type="ECO:0000259" key="9">
    <source>
        <dbReference type="PROSITE" id="PS51545"/>
    </source>
</evidence>
<feature type="domain" description="PIK helical" evidence="9">
    <location>
        <begin position="330"/>
        <end position="579"/>
    </location>
</feature>
<dbReference type="Pfam" id="PF00792">
    <property type="entry name" value="PI3K_C2"/>
    <property type="match status" value="1"/>
</dbReference>
<dbReference type="SUPFAM" id="SSF49562">
    <property type="entry name" value="C2 domain (Calcium/lipid-binding domain, CaLB)"/>
    <property type="match status" value="1"/>
</dbReference>
<dbReference type="GO" id="GO:0034271">
    <property type="term" value="C:phosphatidylinositol 3-kinase complex, class III, type I"/>
    <property type="evidence" value="ECO:0007669"/>
    <property type="project" value="TreeGrafter"/>
</dbReference>
<dbReference type="Gene3D" id="3.30.1010.10">
    <property type="entry name" value="Phosphatidylinositol 3-kinase Catalytic Subunit, Chain A, domain 4"/>
    <property type="match status" value="1"/>
</dbReference>
<evidence type="ECO:0000256" key="7">
    <source>
        <dbReference type="PIRNR" id="PIRNR000587"/>
    </source>
</evidence>
<dbReference type="GO" id="GO:0048015">
    <property type="term" value="P:phosphatidylinositol-mediated signaling"/>
    <property type="evidence" value="ECO:0007669"/>
    <property type="project" value="TreeGrafter"/>
</dbReference>
<dbReference type="Pfam" id="PF00454">
    <property type="entry name" value="PI3_PI4_kinase"/>
    <property type="match status" value="1"/>
</dbReference>
<evidence type="ECO:0000256" key="6">
    <source>
        <dbReference type="ARBA" id="ARBA00023985"/>
    </source>
</evidence>
<dbReference type="InterPro" id="IPR001263">
    <property type="entry name" value="PI3K_accessory_dom"/>
</dbReference>
<dbReference type="GO" id="GO:0016303">
    <property type="term" value="F:1-phosphatidylinositol-3-kinase activity"/>
    <property type="evidence" value="ECO:0007669"/>
    <property type="project" value="UniProtKB-UniRule"/>
</dbReference>
<dbReference type="CDD" id="cd00896">
    <property type="entry name" value="PI3Kc_III"/>
    <property type="match status" value="1"/>
</dbReference>
<keyword evidence="4 7" id="KW-0418">Kinase</keyword>
<dbReference type="CDD" id="cd08397">
    <property type="entry name" value="C2_PI3K_class_III"/>
    <property type="match status" value="1"/>
</dbReference>
<evidence type="ECO:0000256" key="1">
    <source>
        <dbReference type="ARBA" id="ARBA00006209"/>
    </source>
</evidence>
<dbReference type="InterPro" id="IPR042236">
    <property type="entry name" value="PI3K_accessory_sf"/>
</dbReference>
<dbReference type="EMBL" id="AVOT02008119">
    <property type="protein sequence ID" value="MBW0485342.1"/>
    <property type="molecule type" value="Genomic_DNA"/>
</dbReference>
<dbReference type="InterPro" id="IPR057756">
    <property type="entry name" value="PI3-kinase_type3/VPS34_cat"/>
</dbReference>
<keyword evidence="12" id="KW-1185">Reference proteome</keyword>
<dbReference type="FunFam" id="3.30.1010.10:FF:000002">
    <property type="entry name" value="Phosphatidylinositol 3-kinase catalytic subunit type 3"/>
    <property type="match status" value="1"/>
</dbReference>
<evidence type="ECO:0000259" key="10">
    <source>
        <dbReference type="PROSITE" id="PS51547"/>
    </source>
</evidence>
<dbReference type="AlphaFoldDB" id="A0A9Q3CMR3"/>
<dbReference type="GO" id="GO:0034272">
    <property type="term" value="C:phosphatidylinositol 3-kinase complex, class III, type II"/>
    <property type="evidence" value="ECO:0007669"/>
    <property type="project" value="TreeGrafter"/>
</dbReference>
<feature type="domain" description="PI3K/PI4K catalytic" evidence="8">
    <location>
        <begin position="663"/>
        <end position="933"/>
    </location>
</feature>
<keyword evidence="3 7" id="KW-0547">Nucleotide-binding</keyword>
<evidence type="ECO:0000259" key="8">
    <source>
        <dbReference type="PROSITE" id="PS50290"/>
    </source>
</evidence>
<dbReference type="FunFam" id="1.10.1070.11:FF:000002">
    <property type="entry name" value="Phosphatidylinositol 3-kinase catalytic subunit type 3"/>
    <property type="match status" value="1"/>
</dbReference>
<dbReference type="SMART" id="SM00146">
    <property type="entry name" value="PI3Kc"/>
    <property type="match status" value="1"/>
</dbReference>
<evidence type="ECO:0000256" key="3">
    <source>
        <dbReference type="ARBA" id="ARBA00022741"/>
    </source>
</evidence>
<protein>
    <recommendedName>
        <fullName evidence="7">Phosphatidylinositol 3-kinase VPS34</fullName>
        <ecNumber evidence="7">2.7.1.137</ecNumber>
    </recommendedName>
</protein>
<dbReference type="PROSITE" id="PS00915">
    <property type="entry name" value="PI3_4_KINASE_1"/>
    <property type="match status" value="1"/>
</dbReference>
<dbReference type="InterPro" id="IPR008290">
    <property type="entry name" value="PI3K_Vps34"/>
</dbReference>
<dbReference type="SMART" id="SM00142">
    <property type="entry name" value="PI3K_C2"/>
    <property type="match status" value="1"/>
</dbReference>
<gene>
    <name evidence="11" type="ORF">O181_025057</name>
</gene>
<dbReference type="OrthoDB" id="67688at2759"/>
<evidence type="ECO:0000313" key="12">
    <source>
        <dbReference type="Proteomes" id="UP000765509"/>
    </source>
</evidence>
<dbReference type="InterPro" id="IPR011009">
    <property type="entry name" value="Kinase-like_dom_sf"/>
</dbReference>
<dbReference type="GO" id="GO:0005524">
    <property type="term" value="F:ATP binding"/>
    <property type="evidence" value="ECO:0007669"/>
    <property type="project" value="UniProtKB-UniRule"/>
</dbReference>
<dbReference type="PIRSF" id="PIRSF000587">
    <property type="entry name" value="PI3K_Vps34"/>
    <property type="match status" value="1"/>
</dbReference>
<proteinExistence type="inferred from homology"/>
<dbReference type="EC" id="2.7.1.137" evidence="7"/>
<dbReference type="GO" id="GO:0005768">
    <property type="term" value="C:endosome"/>
    <property type="evidence" value="ECO:0007669"/>
    <property type="project" value="TreeGrafter"/>
</dbReference>
<dbReference type="SUPFAM" id="SSF48371">
    <property type="entry name" value="ARM repeat"/>
    <property type="match status" value="1"/>
</dbReference>
<dbReference type="PROSITE" id="PS00916">
    <property type="entry name" value="PI3_4_KINASE_2"/>
    <property type="match status" value="1"/>
</dbReference>
<dbReference type="InterPro" id="IPR036940">
    <property type="entry name" value="PI3/4_kinase_cat_sf"/>
</dbReference>
<organism evidence="11 12">
    <name type="scientific">Austropuccinia psidii MF-1</name>
    <dbReference type="NCBI Taxonomy" id="1389203"/>
    <lineage>
        <taxon>Eukaryota</taxon>
        <taxon>Fungi</taxon>
        <taxon>Dikarya</taxon>
        <taxon>Basidiomycota</taxon>
        <taxon>Pucciniomycotina</taxon>
        <taxon>Pucciniomycetes</taxon>
        <taxon>Pucciniales</taxon>
        <taxon>Sphaerophragmiaceae</taxon>
        <taxon>Austropuccinia</taxon>
    </lineage>
</organism>
<dbReference type="InterPro" id="IPR002420">
    <property type="entry name" value="PI3K-type_C2_dom"/>
</dbReference>
<feature type="domain" description="C2 PI3K-type" evidence="10">
    <location>
        <begin position="19"/>
        <end position="208"/>
    </location>
</feature>
<dbReference type="PROSITE" id="PS51545">
    <property type="entry name" value="PIK_HELICAL"/>
    <property type="match status" value="1"/>
</dbReference>
<dbReference type="Gene3D" id="2.60.40.150">
    <property type="entry name" value="C2 domain"/>
    <property type="match status" value="1"/>
</dbReference>
<evidence type="ECO:0000256" key="2">
    <source>
        <dbReference type="ARBA" id="ARBA00022679"/>
    </source>
</evidence>
<evidence type="ECO:0000313" key="11">
    <source>
        <dbReference type="EMBL" id="MBW0485342.1"/>
    </source>
</evidence>
<dbReference type="PANTHER" id="PTHR10048">
    <property type="entry name" value="PHOSPHATIDYLINOSITOL KINASE"/>
    <property type="match status" value="1"/>
</dbReference>
<dbReference type="InterPro" id="IPR015433">
    <property type="entry name" value="PI3/4_kinase"/>
</dbReference>
<sequence>MQSLSAAEQALTLAKSCDIDLPVTLRISRIEGDYRLVPSLKTAPLRSNTRGDLTQPLPDLYVAVQIWDDNRPLTLPFYTPHKNFTSSFIWSTPITFPIKYKDLPHSSQLAFTIFDVAAPSSQHSSQSADLTVTDSFLLPNSHVIGGTTLALFGKKRTLRKGKQRCFIHPGKTADGNVLTTTPSKITQTSDNSQFPLRDDDQDKLGRLEKLVKKHERGDLPCLEWLDQYSFRQIEKVHAEETAKSRDMYLYVDLPRFDFPIVFNEMEFSPPTLPALLTAVAHQPTTGPLPLHYTNQLADIFTVVDPEMVHDNPIENKHTRLHRSHRNGPLDRELRPEKSIRDKLNGILSYPPTRTLSRDERDLVWRFRFYLSHDKRALTKFLKSVVWSDKGEVSQAIGDLLPIWSEISLDDALELLGPSEDYREPRVKRFAVQQLARADDDELVLYLLQLVQALKFDMSPSFNTFESQKIAPASAASTTIAQSQRFPPGHSDRVNIGSSSTVIGLESRTTSRMARLDSLGRPNVEIKPLSLEDFLIERSCLNPNVLGYQFYWYLTVEQGAGGDKTVQRMYERVLHKFYEKMRGTEKGREMADAIQRQKTFVSYLSRLANEIRTSKDGRPKKIEKLKQVLKDPVKQAQFFSAENPGSIVGLPLPLDSSRLVVAIDPERSSVFKSNLFPLQLNFRCSDGQDYPVIFKDGDDLRQDQLVIQLITLMDRLLRKENLDLRLTPYKVLATGQTVGLVQFITSKTLGEVASRYPGGILEYLRTENPDSSGSLGHYGVLPGVLENFVRSCAGYCVVTYILGVGDRHLDNLMLSPNGHFFHVDFGYILGRDPKPFPPSIKVCKEMVDGMGGDRSTHYGRFKRLCFTAFICLRKSAGLIINLVGLMVDGNIPDIKLEPDKAVMKVQEKFRLDLSEEDAIKHFEKELNDTSYFTVVFDKIHAVAQYWRA</sequence>
<dbReference type="InterPro" id="IPR000403">
    <property type="entry name" value="PI3/4_kinase_cat_dom"/>
</dbReference>
<evidence type="ECO:0000256" key="4">
    <source>
        <dbReference type="ARBA" id="ARBA00022777"/>
    </source>
</evidence>